<dbReference type="Pfam" id="PF14340">
    <property type="entry name" value="DUF4395"/>
    <property type="match status" value="1"/>
</dbReference>
<reference evidence="4" key="1">
    <citation type="journal article" date="2019" name="Int. J. Syst. Evol. Microbiol.">
        <title>The Global Catalogue of Microorganisms (GCM) 10K type strain sequencing project: providing services to taxonomists for standard genome sequencing and annotation.</title>
        <authorList>
            <consortium name="The Broad Institute Genomics Platform"/>
            <consortium name="The Broad Institute Genome Sequencing Center for Infectious Disease"/>
            <person name="Wu L."/>
            <person name="Ma J."/>
        </authorList>
    </citation>
    <scope>NUCLEOTIDE SEQUENCE [LARGE SCALE GENOMIC DNA]</scope>
    <source>
        <strain evidence="4">CGMCC 1.14993</strain>
    </source>
</reference>
<evidence type="ECO:0000259" key="2">
    <source>
        <dbReference type="Pfam" id="PF14340"/>
    </source>
</evidence>
<dbReference type="EMBL" id="BMHB01000001">
    <property type="protein sequence ID" value="GGI11008.1"/>
    <property type="molecule type" value="Genomic_DNA"/>
</dbReference>
<dbReference type="OrthoDB" id="2376580at2"/>
<feature type="domain" description="DUF4395" evidence="2">
    <location>
        <begin position="10"/>
        <end position="133"/>
    </location>
</feature>
<evidence type="ECO:0000313" key="4">
    <source>
        <dbReference type="Proteomes" id="UP000626244"/>
    </source>
</evidence>
<comment type="caution">
    <text evidence="3">The sequence shown here is derived from an EMBL/GenBank/DDBJ whole genome shotgun (WGS) entry which is preliminary data.</text>
</comment>
<gene>
    <name evidence="3" type="primary">yogA</name>
    <name evidence="3" type="ORF">GCM10007380_05670</name>
</gene>
<accession>A0A8J3AEE9</accession>
<dbReference type="InterPro" id="IPR025508">
    <property type="entry name" value="DUF4395"/>
</dbReference>
<dbReference type="InterPro" id="IPR016942">
    <property type="entry name" value="UCP030042"/>
</dbReference>
<keyword evidence="1" id="KW-0472">Membrane</keyword>
<feature type="transmembrane region" description="Helical" evidence="1">
    <location>
        <begin position="20"/>
        <end position="50"/>
    </location>
</feature>
<dbReference type="RefSeq" id="WP_087998838.1">
    <property type="nucleotide sequence ID" value="NZ_BMHB01000001.1"/>
</dbReference>
<organism evidence="3 4">
    <name type="scientific">Gottfriedia solisilvae</name>
    <dbReference type="NCBI Taxonomy" id="1516104"/>
    <lineage>
        <taxon>Bacteria</taxon>
        <taxon>Bacillati</taxon>
        <taxon>Bacillota</taxon>
        <taxon>Bacilli</taxon>
        <taxon>Bacillales</taxon>
        <taxon>Bacillaceae</taxon>
        <taxon>Gottfriedia</taxon>
    </lineage>
</organism>
<keyword evidence="1" id="KW-1133">Transmembrane helix</keyword>
<feature type="transmembrane region" description="Helical" evidence="1">
    <location>
        <begin position="104"/>
        <end position="130"/>
    </location>
</feature>
<protein>
    <recommendedName>
        <fullName evidence="2">DUF4395 domain-containing protein</fullName>
    </recommendedName>
</protein>
<dbReference type="AlphaFoldDB" id="A0A8J3AEE9"/>
<sequence>MTKPKSGSIPLPLVRTNQWTIVLSVLLTLFTGVYWFLLIPLISGLGGLFFQFNPVMRIAKTFLKKNPSEYIQEDQQQQNFNQVISVVCLAIAFISALLEFKILFYVFTIMVGLAAFIAILGFCVGCFIHFQYNQYKYRRSLK</sequence>
<keyword evidence="1" id="KW-0812">Transmembrane</keyword>
<evidence type="ECO:0000256" key="1">
    <source>
        <dbReference type="SAM" id="Phobius"/>
    </source>
</evidence>
<proteinExistence type="predicted"/>
<dbReference type="PIRSF" id="PIRSF030042">
    <property type="entry name" value="UCP030042"/>
    <property type="match status" value="1"/>
</dbReference>
<dbReference type="Proteomes" id="UP000626244">
    <property type="component" value="Unassembled WGS sequence"/>
</dbReference>
<name>A0A8J3AEE9_9BACI</name>
<evidence type="ECO:0000313" key="3">
    <source>
        <dbReference type="EMBL" id="GGI11008.1"/>
    </source>
</evidence>
<keyword evidence="4" id="KW-1185">Reference proteome</keyword>